<reference evidence="2 3" key="1">
    <citation type="submission" date="2023-11" db="EMBL/GenBank/DDBJ databases">
        <title>Lentzea sokolovensis, sp. nov., Lentzea kristufkii, sp. nov., and Lentzea miocenensis, sp. nov., rare actinobacteria from Sokolov Coal Basin, Miocene lacustrine sediment, Czech Republic.</title>
        <authorList>
            <person name="Lara A."/>
            <person name="Kotroba L."/>
            <person name="Nouioui I."/>
            <person name="Neumann-Schaal M."/>
            <person name="Mast Y."/>
            <person name="Chronakova A."/>
        </authorList>
    </citation>
    <scope>NUCLEOTIDE SEQUENCE [LARGE SCALE GENOMIC DNA]</scope>
    <source>
        <strain evidence="2 3">BCCO 10_0856</strain>
    </source>
</reference>
<gene>
    <name evidence="2" type="ORF">SK803_42635</name>
</gene>
<keyword evidence="1" id="KW-0051">Antiviral defense</keyword>
<dbReference type="InterPro" id="IPR006116">
    <property type="entry name" value="NT_2-5OAS_ClassI-CCAase"/>
</dbReference>
<sequence length="391" mass="43312">MPPPIEETISTLFTGAADILDIPPELHAVAVERYEDVGNFLVLNGGTEWSVYPQGSFRIGTVIKPPTSSTEYDIDLVCHKDITKDDTTKEQLKTEVGELLQAYDEFKTEEGNGDGPALCVEGRRAWTLTYPDQGFHLDVLPAIPDGDRPPPRIRLTDTKNHFWQYSNPKGYSDWFQGRSEELRRTLEVKARAAGVDMVPMWTARSTLQRMVQVLKWHCYLHFAKDVGDRPPSVLITTLAAWAYQGEEDLFTATLNAVNGMPEHIDKRDDKWWVPNPAHELENFADKWNEPNERQEKFRSWLGGLRQTLLEAAHSTRRDTASVIGSLGGAFGEDLLLKSAHRMGLEVKNPIGAGAGRSTSARVAVTTAAASGGATGRFGAVPDVRTRSGRAG</sequence>
<protein>
    <submittedName>
        <fullName evidence="2">Nucleotidyltransferase</fullName>
    </submittedName>
</protein>
<reference evidence="2 3" key="2">
    <citation type="submission" date="2023-11" db="EMBL/GenBank/DDBJ databases">
        <authorList>
            <person name="Lara A.C."/>
            <person name="Chronakova A."/>
        </authorList>
    </citation>
    <scope>NUCLEOTIDE SEQUENCE [LARGE SCALE GENOMIC DNA]</scope>
    <source>
        <strain evidence="2 3">BCCO 10_0856</strain>
    </source>
</reference>
<proteinExistence type="predicted"/>
<dbReference type="RefSeq" id="WP_319971928.1">
    <property type="nucleotide sequence ID" value="NZ_JAXAVW010000051.1"/>
</dbReference>
<dbReference type="Pfam" id="PF18144">
    <property type="entry name" value="SMODS"/>
    <property type="match status" value="1"/>
</dbReference>
<dbReference type="EMBL" id="JAXAVW010000051">
    <property type="protein sequence ID" value="MDX8036934.1"/>
    <property type="molecule type" value="Genomic_DNA"/>
</dbReference>
<keyword evidence="3" id="KW-1185">Reference proteome</keyword>
<evidence type="ECO:0000313" key="2">
    <source>
        <dbReference type="EMBL" id="MDX8036934.1"/>
    </source>
</evidence>
<dbReference type="CDD" id="cd05400">
    <property type="entry name" value="NT_2-5OAS_ClassI-CCAase"/>
    <property type="match status" value="1"/>
</dbReference>
<organism evidence="2 3">
    <name type="scientific">Lentzea miocenica</name>
    <dbReference type="NCBI Taxonomy" id="3095431"/>
    <lineage>
        <taxon>Bacteria</taxon>
        <taxon>Bacillati</taxon>
        <taxon>Actinomycetota</taxon>
        <taxon>Actinomycetes</taxon>
        <taxon>Pseudonocardiales</taxon>
        <taxon>Pseudonocardiaceae</taxon>
        <taxon>Lentzea</taxon>
    </lineage>
</organism>
<dbReference type="Proteomes" id="UP001285521">
    <property type="component" value="Unassembled WGS sequence"/>
</dbReference>
<evidence type="ECO:0000313" key="3">
    <source>
        <dbReference type="Proteomes" id="UP001285521"/>
    </source>
</evidence>
<accession>A0ABU4TFG1</accession>
<comment type="caution">
    <text evidence="2">The sequence shown here is derived from an EMBL/GenBank/DDBJ whole genome shotgun (WGS) entry which is preliminary data.</text>
</comment>
<evidence type="ECO:0000256" key="1">
    <source>
        <dbReference type="ARBA" id="ARBA00023118"/>
    </source>
</evidence>
<name>A0ABU4TFG1_9PSEU</name>